<evidence type="ECO:0008006" key="4">
    <source>
        <dbReference type="Google" id="ProtNLM"/>
    </source>
</evidence>
<feature type="transmembrane region" description="Helical" evidence="1">
    <location>
        <begin position="69"/>
        <end position="87"/>
    </location>
</feature>
<keyword evidence="1" id="KW-0812">Transmembrane</keyword>
<reference evidence="2" key="1">
    <citation type="journal article" date="2019" name="Plant J.">
        <title>Chlorella vulgaris genome assembly and annotation reveals the molecular basis for metabolic acclimation to high light conditions.</title>
        <authorList>
            <person name="Cecchin M."/>
            <person name="Marcolungo L."/>
            <person name="Rossato M."/>
            <person name="Girolomoni L."/>
            <person name="Cosentino E."/>
            <person name="Cuine S."/>
            <person name="Li-Beisson Y."/>
            <person name="Delledonne M."/>
            <person name="Ballottari M."/>
        </authorList>
    </citation>
    <scope>NUCLEOTIDE SEQUENCE</scope>
    <source>
        <strain evidence="2">211/11P</strain>
    </source>
</reference>
<sequence length="161" mass="17203">MLKEYGLPALGLLVAASVVAPLLGGLVFGAVALGVMASFSWIFVPVILALFGLPALMAAGVFATAITGALIVPSLISLALLGGGLWLGSRLAQRLFGGGSSDISPDGTIDVEARTVDEWKEEDTKEQRERDAELREFDELLRRREQFKQGYTRGTRGPPYP</sequence>
<dbReference type="EMBL" id="SIDB01000013">
    <property type="protein sequence ID" value="KAI3424271.1"/>
    <property type="molecule type" value="Genomic_DNA"/>
</dbReference>
<reference evidence="2" key="2">
    <citation type="submission" date="2020-11" db="EMBL/GenBank/DDBJ databases">
        <authorList>
            <person name="Cecchin M."/>
            <person name="Marcolungo L."/>
            <person name="Rossato M."/>
            <person name="Girolomoni L."/>
            <person name="Cosentino E."/>
            <person name="Cuine S."/>
            <person name="Li-Beisson Y."/>
            <person name="Delledonne M."/>
            <person name="Ballottari M."/>
        </authorList>
    </citation>
    <scope>NUCLEOTIDE SEQUENCE</scope>
    <source>
        <strain evidence="2">211/11P</strain>
        <tissue evidence="2">Whole cell</tissue>
    </source>
</reference>
<organism evidence="2 3">
    <name type="scientific">Chlorella vulgaris</name>
    <name type="common">Green alga</name>
    <dbReference type="NCBI Taxonomy" id="3077"/>
    <lineage>
        <taxon>Eukaryota</taxon>
        <taxon>Viridiplantae</taxon>
        <taxon>Chlorophyta</taxon>
        <taxon>core chlorophytes</taxon>
        <taxon>Trebouxiophyceae</taxon>
        <taxon>Chlorellales</taxon>
        <taxon>Chlorellaceae</taxon>
        <taxon>Chlorella clade</taxon>
        <taxon>Chlorella</taxon>
    </lineage>
</organism>
<comment type="caution">
    <text evidence="2">The sequence shown here is derived from an EMBL/GenBank/DDBJ whole genome shotgun (WGS) entry which is preliminary data.</text>
</comment>
<gene>
    <name evidence="2" type="ORF">D9Q98_009625</name>
</gene>
<keyword evidence="1" id="KW-1133">Transmembrane helix</keyword>
<keyword evidence="1" id="KW-0472">Membrane</keyword>
<protein>
    <recommendedName>
        <fullName evidence="4">Oleosin</fullName>
    </recommendedName>
</protein>
<keyword evidence="3" id="KW-1185">Reference proteome</keyword>
<feature type="transmembrane region" description="Helical" evidence="1">
    <location>
        <begin position="42"/>
        <end position="63"/>
    </location>
</feature>
<evidence type="ECO:0000313" key="2">
    <source>
        <dbReference type="EMBL" id="KAI3424271.1"/>
    </source>
</evidence>
<feature type="transmembrane region" description="Helical" evidence="1">
    <location>
        <begin position="12"/>
        <end position="35"/>
    </location>
</feature>
<proteinExistence type="predicted"/>
<dbReference type="OrthoDB" id="10557707at2759"/>
<evidence type="ECO:0000313" key="3">
    <source>
        <dbReference type="Proteomes" id="UP001055712"/>
    </source>
</evidence>
<dbReference type="Proteomes" id="UP001055712">
    <property type="component" value="Unassembled WGS sequence"/>
</dbReference>
<accession>A0A9D4YT04</accession>
<evidence type="ECO:0000256" key="1">
    <source>
        <dbReference type="SAM" id="Phobius"/>
    </source>
</evidence>
<name>A0A9D4YT04_CHLVU</name>
<dbReference type="AlphaFoldDB" id="A0A9D4YT04"/>